<evidence type="ECO:0000313" key="3">
    <source>
        <dbReference type="Proteomes" id="UP001515500"/>
    </source>
</evidence>
<reference evidence="4" key="1">
    <citation type="submission" date="2025-08" db="UniProtKB">
        <authorList>
            <consortium name="RefSeq"/>
        </authorList>
    </citation>
    <scope>IDENTIFICATION</scope>
</reference>
<feature type="region of interest" description="Disordered" evidence="1">
    <location>
        <begin position="63"/>
        <end position="82"/>
    </location>
</feature>
<protein>
    <submittedName>
        <fullName evidence="4">Uncharacterized protein LOC120283952</fullName>
    </submittedName>
</protein>
<keyword evidence="3" id="KW-1185">Reference proteome</keyword>
<accession>A0AB40D2R3</accession>
<feature type="region of interest" description="Disordered" evidence="1">
    <location>
        <begin position="334"/>
        <end position="368"/>
    </location>
</feature>
<dbReference type="RefSeq" id="XP_039146707.1">
    <property type="nucleotide sequence ID" value="XM_039290773.1"/>
</dbReference>
<evidence type="ECO:0000256" key="1">
    <source>
        <dbReference type="SAM" id="MobiDB-lite"/>
    </source>
</evidence>
<dbReference type="PANTHER" id="PTHR46741">
    <property type="entry name" value="OS09G0413600 PROTEIN"/>
    <property type="match status" value="1"/>
</dbReference>
<dbReference type="AlphaFoldDB" id="A0AB40D2R3"/>
<evidence type="ECO:0000256" key="2">
    <source>
        <dbReference type="SAM" id="Phobius"/>
    </source>
</evidence>
<name>A0AB40D2R3_DIOCR</name>
<feature type="transmembrane region" description="Helical" evidence="2">
    <location>
        <begin position="24"/>
        <end position="48"/>
    </location>
</feature>
<keyword evidence="2" id="KW-1133">Transmembrane helix</keyword>
<dbReference type="Proteomes" id="UP001515500">
    <property type="component" value="Chromosome 19"/>
</dbReference>
<feature type="compositionally biased region" description="Acidic residues" evidence="1">
    <location>
        <begin position="72"/>
        <end position="82"/>
    </location>
</feature>
<dbReference type="InterPro" id="IPR012870">
    <property type="entry name" value="DUF1666"/>
</dbReference>
<dbReference type="PANTHER" id="PTHR46741:SF2">
    <property type="entry name" value="RIBOSOMAL PROTEIN L34AE"/>
    <property type="match status" value="1"/>
</dbReference>
<dbReference type="Pfam" id="PF07891">
    <property type="entry name" value="DUF1666"/>
    <property type="match status" value="1"/>
</dbReference>
<keyword evidence="2" id="KW-0812">Transmembrane</keyword>
<organism evidence="3 4">
    <name type="scientific">Dioscorea cayennensis subsp. rotundata</name>
    <name type="common">White Guinea yam</name>
    <name type="synonym">Dioscorea rotundata</name>
    <dbReference type="NCBI Taxonomy" id="55577"/>
    <lineage>
        <taxon>Eukaryota</taxon>
        <taxon>Viridiplantae</taxon>
        <taxon>Streptophyta</taxon>
        <taxon>Embryophyta</taxon>
        <taxon>Tracheophyta</taxon>
        <taxon>Spermatophyta</taxon>
        <taxon>Magnoliopsida</taxon>
        <taxon>Liliopsida</taxon>
        <taxon>Dioscoreales</taxon>
        <taxon>Dioscoreaceae</taxon>
        <taxon>Dioscorea</taxon>
    </lineage>
</organism>
<gene>
    <name evidence="4" type="primary">LOC120283952</name>
</gene>
<evidence type="ECO:0000313" key="4">
    <source>
        <dbReference type="RefSeq" id="XP_039146707.1"/>
    </source>
</evidence>
<keyword evidence="2" id="KW-0472">Membrane</keyword>
<proteinExistence type="predicted"/>
<dbReference type="GeneID" id="120283952"/>
<sequence>MDWRRVSMYNSHLYLVMKESLDVFLYRVMTSLWFHFTASIIFLFGFIAKHLFRINRENVSQVSEIKESKEEKEEEEKEEEQQVSDFCFKFEYQVSEDEKENKSSSVITEINKYQFLSENDFSGFFEEPEVKTIFHVQESSAVDDDLQQQTVEAVLEELKLNFNSKELLEDALCFKKPKKCNSETSLCSDGTKFISEEFSGFDSDSESSTSDGYSVKNLVVDSDSDGFLSERDFGGDSDVEKEEFKEYDDSALNKAMSLQFSHSFDSEIFRIGIDNGIGGRSSCSSSKTPPSDHSVHSEELWSDDESCDHFIELKQLKGLKFIASPDDELFSLKNEENSMKDDAPRETEQDKSNDNEEKKAEEINPKNLDDEEFDELESLWEHQDLIEQLRMELRKARATGLPTILEESESPKTIEVPKPLKIDGKFLREDPIDELHKFYKSYRERMRKFDILNYQKMYAIGFLQLKDPLQSLASQAKTSIVFQNLWPFRHRKCGDDLSKKFIKDLQSDLETVYVGQTCLSWEFLRWEYEKARELPESDPHWSHQYNQVAGEFQQFQVLIHRFLENESFQGPRLSNYVKNRCILRNLLQVPVIREDCKNDKIEEQKKGSYAITSELLEEIMEESIRVLWEFIKADKDETPVILKSLIGSQVELQDPSDYETLVTAQKILQKKEKKLKDILRTGNCLVKKFKKAREDRSNQELFFSQIDMKLVARVLKMSRLTSDQLVWCHKKLSKITFSERTIHREPAFLLFPC</sequence>